<evidence type="ECO:0000256" key="5">
    <source>
        <dbReference type="ARBA" id="ARBA00022989"/>
    </source>
</evidence>
<keyword evidence="5 9" id="KW-1133">Transmembrane helix</keyword>
<dbReference type="Gene3D" id="1.10.357.140">
    <property type="entry name" value="UbiA prenyltransferase"/>
    <property type="match status" value="1"/>
</dbReference>
<dbReference type="PANTHER" id="PTHR43448:SF2">
    <property type="entry name" value="PROTOHEME IX FARNESYLTRANSFERASE, MITOCHONDRIAL"/>
    <property type="match status" value="1"/>
</dbReference>
<dbReference type="CDD" id="cd13957">
    <property type="entry name" value="PT_UbiA_Cox10"/>
    <property type="match status" value="1"/>
</dbReference>
<dbReference type="GO" id="GO:0008495">
    <property type="term" value="F:protoheme IX farnesyltransferase activity"/>
    <property type="evidence" value="ECO:0007669"/>
    <property type="project" value="UniProtKB-EC"/>
</dbReference>
<evidence type="ECO:0000313" key="11">
    <source>
        <dbReference type="Proteomes" id="UP001237292"/>
    </source>
</evidence>
<evidence type="ECO:0000256" key="8">
    <source>
        <dbReference type="ARBA" id="ARBA00047690"/>
    </source>
</evidence>
<dbReference type="EMBL" id="CP133164">
    <property type="protein sequence ID" value="WMN20712.1"/>
    <property type="molecule type" value="Genomic_DNA"/>
</dbReference>
<evidence type="ECO:0000313" key="10">
    <source>
        <dbReference type="EMBL" id="WMN20712.1"/>
    </source>
</evidence>
<keyword evidence="6 9" id="KW-0350">Heme biosynthesis</keyword>
<dbReference type="RefSeq" id="WP_085597854.1">
    <property type="nucleotide sequence ID" value="NZ_CP133164.1"/>
</dbReference>
<dbReference type="Proteomes" id="UP001237292">
    <property type="component" value="Chromosome"/>
</dbReference>
<evidence type="ECO:0000256" key="1">
    <source>
        <dbReference type="ARBA" id="ARBA00004141"/>
    </source>
</evidence>
<keyword evidence="2 9" id="KW-1003">Cell membrane</keyword>
<evidence type="ECO:0000256" key="2">
    <source>
        <dbReference type="ARBA" id="ARBA00022475"/>
    </source>
</evidence>
<keyword evidence="11" id="KW-1185">Reference proteome</keyword>
<evidence type="ECO:0000256" key="3">
    <source>
        <dbReference type="ARBA" id="ARBA00022679"/>
    </source>
</evidence>
<evidence type="ECO:0000256" key="9">
    <source>
        <dbReference type="HAMAP-Rule" id="MF_00154"/>
    </source>
</evidence>
<accession>A0ABY9NR12</accession>
<dbReference type="Pfam" id="PF01040">
    <property type="entry name" value="UbiA"/>
    <property type="match status" value="1"/>
</dbReference>
<comment type="similarity">
    <text evidence="9">Belongs to the UbiA prenyltransferase family. Protoheme IX farnesyltransferase subfamily.</text>
</comment>
<evidence type="ECO:0000256" key="4">
    <source>
        <dbReference type="ARBA" id="ARBA00022692"/>
    </source>
</evidence>
<evidence type="ECO:0000256" key="6">
    <source>
        <dbReference type="ARBA" id="ARBA00023133"/>
    </source>
</evidence>
<keyword evidence="4 9" id="KW-0812">Transmembrane</keyword>
<dbReference type="NCBIfam" id="TIGR01473">
    <property type="entry name" value="cyoE_ctaB"/>
    <property type="match status" value="1"/>
</dbReference>
<dbReference type="EC" id="2.5.1.141" evidence="9"/>
<comment type="catalytic activity">
    <reaction evidence="8 9">
        <text>heme b + (2E,6E)-farnesyl diphosphate + H2O = Fe(II)-heme o + diphosphate</text>
        <dbReference type="Rhea" id="RHEA:28070"/>
        <dbReference type="ChEBI" id="CHEBI:15377"/>
        <dbReference type="ChEBI" id="CHEBI:33019"/>
        <dbReference type="ChEBI" id="CHEBI:60344"/>
        <dbReference type="ChEBI" id="CHEBI:60530"/>
        <dbReference type="ChEBI" id="CHEBI:175763"/>
        <dbReference type="EC" id="2.5.1.141"/>
    </reaction>
</comment>
<protein>
    <recommendedName>
        <fullName evidence="9">Protoheme IX farnesyltransferase</fullName>
        <ecNumber evidence="9">2.5.1.141</ecNumber>
    </recommendedName>
    <alternativeName>
        <fullName evidence="9">Heme B farnesyltransferase</fullName>
    </alternativeName>
    <alternativeName>
        <fullName evidence="9">Heme O synthase</fullName>
    </alternativeName>
</protein>
<reference evidence="10 11" key="1">
    <citation type="journal article" date="2023" name="Access Microbiol">
        <title>The genome of a steinernematid-associated Pseudomonas piscis bacterium encodes the biosynthesis of insect toxins.</title>
        <authorList>
            <person name="Awori R.M."/>
            <person name="Hendre P."/>
            <person name="Amugune N.O."/>
        </authorList>
    </citation>
    <scope>NUCLEOTIDE SEQUENCE [LARGE SCALE GENOMIC DNA]</scope>
    <source>
        <strain evidence="10 11">75</strain>
    </source>
</reference>
<name>A0ABY9NR12_9PSED</name>
<feature type="transmembrane region" description="Helical" evidence="9">
    <location>
        <begin position="107"/>
        <end position="126"/>
    </location>
</feature>
<feature type="transmembrane region" description="Helical" evidence="9">
    <location>
        <begin position="37"/>
        <end position="55"/>
    </location>
</feature>
<organism evidence="10 11">
    <name type="scientific">Pseudomonas piscis</name>
    <dbReference type="NCBI Taxonomy" id="2614538"/>
    <lineage>
        <taxon>Bacteria</taxon>
        <taxon>Pseudomonadati</taxon>
        <taxon>Pseudomonadota</taxon>
        <taxon>Gammaproteobacteria</taxon>
        <taxon>Pseudomonadales</taxon>
        <taxon>Pseudomonadaceae</taxon>
        <taxon>Pseudomonas</taxon>
    </lineage>
</organism>
<dbReference type="InterPro" id="IPR044878">
    <property type="entry name" value="UbiA_sf"/>
</dbReference>
<comment type="miscellaneous">
    <text evidence="9">Carbon 2 of the heme B porphyrin ring is defined according to the Fischer nomenclature.</text>
</comment>
<dbReference type="NCBIfam" id="NF003348">
    <property type="entry name" value="PRK04375.1-1"/>
    <property type="match status" value="1"/>
</dbReference>
<feature type="transmembrane region" description="Helical" evidence="9">
    <location>
        <begin position="226"/>
        <end position="247"/>
    </location>
</feature>
<feature type="transmembrane region" description="Helical" evidence="9">
    <location>
        <begin position="203"/>
        <end position="220"/>
    </location>
</feature>
<sequence>MTMAWQLVKPGIVAGNLIAVLGGYFLASRGQWYEPRVLLATVLGTTLVVAGGCVLNNCIDRDIDRRMVRTCHRVMALGACPLGLASVYGVLLASLGLVVLQRCCNDLAAALAGLGLLFYVGFYSLWFKRRSLYGTPVGSLAGAMPPVIGYCAVSAHFDAPAFWLLVMFCCWQIPHAHAIAQYRREDLRAAGLPILTMARGQRQIVIGILAFVLSAVVLGLSSAMSMAWFLVIGGLGSCWLAVALARPGHGEGRRWARRIFGWSIILVLASSLMMSTAHPGLSLDAGGTPALGG</sequence>
<dbReference type="InterPro" id="IPR006369">
    <property type="entry name" value="Protohaem_IX_farnesylTrfase"/>
</dbReference>
<comment type="function">
    <text evidence="9">Converts heme B (protoheme IX) to heme O by substitution of the vinyl group on carbon 2 of heme B porphyrin ring with a hydroxyethyl farnesyl side group.</text>
</comment>
<dbReference type="HAMAP" id="MF_00154">
    <property type="entry name" value="CyoE_CtaB"/>
    <property type="match status" value="1"/>
</dbReference>
<dbReference type="InterPro" id="IPR000537">
    <property type="entry name" value="UbiA_prenyltransferase"/>
</dbReference>
<feature type="transmembrane region" description="Helical" evidence="9">
    <location>
        <begin position="7"/>
        <end position="25"/>
    </location>
</feature>
<comment type="subcellular location">
    <subcellularLocation>
        <location evidence="9">Cell membrane</location>
        <topology evidence="9">Multi-pass membrane protein</topology>
    </subcellularLocation>
    <subcellularLocation>
        <location evidence="1">Membrane</location>
        <topology evidence="1">Multi-pass membrane protein</topology>
    </subcellularLocation>
</comment>
<dbReference type="PROSITE" id="PS00943">
    <property type="entry name" value="UBIA"/>
    <property type="match status" value="1"/>
</dbReference>
<keyword evidence="7 9" id="KW-0472">Membrane</keyword>
<keyword evidence="3 9" id="KW-0808">Transferase</keyword>
<gene>
    <name evidence="9 10" type="primary">cyoE</name>
    <name evidence="10" type="ORF">QL104_15330</name>
</gene>
<feature type="transmembrane region" description="Helical" evidence="9">
    <location>
        <begin position="76"/>
        <end position="101"/>
    </location>
</feature>
<comment type="pathway">
    <text evidence="9">Porphyrin-containing compound metabolism; heme O biosynthesis; heme O from protoheme: step 1/1.</text>
</comment>
<proteinExistence type="inferred from homology"/>
<dbReference type="PANTHER" id="PTHR43448">
    <property type="entry name" value="PROTOHEME IX FARNESYLTRANSFERASE, MITOCHONDRIAL"/>
    <property type="match status" value="1"/>
</dbReference>
<evidence type="ECO:0000256" key="7">
    <source>
        <dbReference type="ARBA" id="ARBA00023136"/>
    </source>
</evidence>
<dbReference type="InterPro" id="IPR030470">
    <property type="entry name" value="UbiA_prenylTrfase_CS"/>
</dbReference>
<feature type="transmembrane region" description="Helical" evidence="9">
    <location>
        <begin position="259"/>
        <end position="277"/>
    </location>
</feature>